<dbReference type="Proteomes" id="UP000248817">
    <property type="component" value="Unassembled WGS sequence"/>
</dbReference>
<organism evidence="1 2">
    <name type="scientific">Aspergillus indologenus CBS 114.80</name>
    <dbReference type="NCBI Taxonomy" id="1450541"/>
    <lineage>
        <taxon>Eukaryota</taxon>
        <taxon>Fungi</taxon>
        <taxon>Dikarya</taxon>
        <taxon>Ascomycota</taxon>
        <taxon>Pezizomycotina</taxon>
        <taxon>Eurotiomycetes</taxon>
        <taxon>Eurotiomycetidae</taxon>
        <taxon>Eurotiales</taxon>
        <taxon>Aspergillaceae</taxon>
        <taxon>Aspergillus</taxon>
        <taxon>Aspergillus subgen. Circumdati</taxon>
    </lineage>
</organism>
<gene>
    <name evidence="1" type="ORF">BP00DRAFT_341358</name>
</gene>
<name>A0A2V5IBA6_9EURO</name>
<keyword evidence="2" id="KW-1185">Reference proteome</keyword>
<sequence length="60" mass="7399">TYRSLYPKNKITSERTKICIFINRQLNSANWQYIKYIRNVQKLKIKTACRRILYILKIYN</sequence>
<evidence type="ECO:0000313" key="2">
    <source>
        <dbReference type="Proteomes" id="UP000248817"/>
    </source>
</evidence>
<evidence type="ECO:0000313" key="1">
    <source>
        <dbReference type="EMBL" id="PYI32442.1"/>
    </source>
</evidence>
<proteinExistence type="predicted"/>
<feature type="non-terminal residue" evidence="1">
    <location>
        <position position="1"/>
    </location>
</feature>
<dbReference type="AlphaFoldDB" id="A0A2V5IBA6"/>
<dbReference type="EMBL" id="KZ825492">
    <property type="protein sequence ID" value="PYI32442.1"/>
    <property type="molecule type" value="Genomic_DNA"/>
</dbReference>
<accession>A0A2V5IBA6</accession>
<reference evidence="1 2" key="1">
    <citation type="submission" date="2018-02" db="EMBL/GenBank/DDBJ databases">
        <title>The genomes of Aspergillus section Nigri reveals drivers in fungal speciation.</title>
        <authorList>
            <consortium name="DOE Joint Genome Institute"/>
            <person name="Vesth T.C."/>
            <person name="Nybo J."/>
            <person name="Theobald S."/>
            <person name="Brandl J."/>
            <person name="Frisvad J.C."/>
            <person name="Nielsen K.F."/>
            <person name="Lyhne E.K."/>
            <person name="Kogle M.E."/>
            <person name="Kuo A."/>
            <person name="Riley R."/>
            <person name="Clum A."/>
            <person name="Nolan M."/>
            <person name="Lipzen A."/>
            <person name="Salamov A."/>
            <person name="Henrissat B."/>
            <person name="Wiebenga A."/>
            <person name="De vries R.P."/>
            <person name="Grigoriev I.V."/>
            <person name="Mortensen U.H."/>
            <person name="Andersen M.R."/>
            <person name="Baker S.E."/>
        </authorList>
    </citation>
    <scope>NUCLEOTIDE SEQUENCE [LARGE SCALE GENOMIC DNA]</scope>
    <source>
        <strain evidence="1 2">CBS 114.80</strain>
    </source>
</reference>
<protein>
    <submittedName>
        <fullName evidence="1">Uncharacterized protein</fullName>
    </submittedName>
</protein>